<comment type="caution">
    <text evidence="11">The sequence shown here is derived from an EMBL/GenBank/DDBJ whole genome shotgun (WGS) entry which is preliminary data.</text>
</comment>
<keyword evidence="1 7" id="KW-1003">Cell membrane</keyword>
<dbReference type="AlphaFoldDB" id="A0A9X4AKV1"/>
<evidence type="ECO:0000313" key="12">
    <source>
        <dbReference type="Proteomes" id="UP001145050"/>
    </source>
</evidence>
<keyword evidence="6 7" id="KW-0131">Cell cycle</keyword>
<dbReference type="Pfam" id="PF04977">
    <property type="entry name" value="DivIC"/>
    <property type="match status" value="1"/>
</dbReference>
<evidence type="ECO:0000313" key="11">
    <source>
        <dbReference type="EMBL" id="MDC3423697.1"/>
    </source>
</evidence>
<protein>
    <recommendedName>
        <fullName evidence="7 8">Cell division protein FtsL</fullName>
    </recommendedName>
</protein>
<evidence type="ECO:0000256" key="3">
    <source>
        <dbReference type="ARBA" id="ARBA00022692"/>
    </source>
</evidence>
<dbReference type="GO" id="GO:0043093">
    <property type="term" value="P:FtsZ-dependent cytokinesis"/>
    <property type="evidence" value="ECO:0007669"/>
    <property type="project" value="UniProtKB-UniRule"/>
</dbReference>
<organism evidence="11 12">
    <name type="scientific">Terrihalobacillus insolitus</name>
    <dbReference type="NCBI Taxonomy" id="2950438"/>
    <lineage>
        <taxon>Bacteria</taxon>
        <taxon>Bacillati</taxon>
        <taxon>Bacillota</taxon>
        <taxon>Bacilli</taxon>
        <taxon>Bacillales</taxon>
        <taxon>Bacillaceae</taxon>
        <taxon>Terrihalobacillus</taxon>
    </lineage>
</organism>
<accession>A0A9X4AKV1</accession>
<name>A0A9X4AKV1_9BACI</name>
<evidence type="ECO:0000256" key="6">
    <source>
        <dbReference type="ARBA" id="ARBA00023306"/>
    </source>
</evidence>
<keyword evidence="2 7" id="KW-0132">Cell division</keyword>
<evidence type="ECO:0000256" key="2">
    <source>
        <dbReference type="ARBA" id="ARBA00022618"/>
    </source>
</evidence>
<dbReference type="InterPro" id="IPR007060">
    <property type="entry name" value="FtsL/DivIC"/>
</dbReference>
<evidence type="ECO:0000256" key="7">
    <source>
        <dbReference type="HAMAP-Rule" id="MF_00910"/>
    </source>
</evidence>
<keyword evidence="12" id="KW-1185">Reference proteome</keyword>
<evidence type="ECO:0000256" key="5">
    <source>
        <dbReference type="ARBA" id="ARBA00023136"/>
    </source>
</evidence>
<feature type="compositionally biased region" description="Polar residues" evidence="10">
    <location>
        <begin position="1"/>
        <end position="14"/>
    </location>
</feature>
<keyword evidence="5 7" id="KW-0472">Membrane</keyword>
<evidence type="ECO:0000256" key="9">
    <source>
        <dbReference type="SAM" id="Coils"/>
    </source>
</evidence>
<gene>
    <name evidence="7 11" type="primary">ftsL</name>
    <name evidence="11" type="ORF">NC797_04140</name>
</gene>
<keyword evidence="9" id="KW-0175">Coiled coil</keyword>
<evidence type="ECO:0000256" key="4">
    <source>
        <dbReference type="ARBA" id="ARBA00022989"/>
    </source>
</evidence>
<comment type="subcellular location">
    <subcellularLocation>
        <location evidence="7">Cell membrane</location>
        <topology evidence="7">Single-pass type II membrane protein</topology>
    </subcellularLocation>
    <text evidence="7">Localizes to the division septum where it forms a ring structure.</text>
</comment>
<proteinExistence type="inferred from homology"/>
<keyword evidence="4 7" id="KW-1133">Transmembrane helix</keyword>
<evidence type="ECO:0000256" key="10">
    <source>
        <dbReference type="SAM" id="MobiDB-lite"/>
    </source>
</evidence>
<reference evidence="11" key="1">
    <citation type="submission" date="2022-06" db="EMBL/GenBank/DDBJ databases">
        <title>Aquibacillus sp. a new bacterium isolated from soil saline samples.</title>
        <authorList>
            <person name="Galisteo C."/>
            <person name="De La Haba R."/>
            <person name="Sanchez-Porro C."/>
            <person name="Ventosa A."/>
        </authorList>
    </citation>
    <scope>NUCLEOTIDE SEQUENCE</scope>
    <source>
        <strain evidence="11">3ASR75-11</strain>
    </source>
</reference>
<dbReference type="RefSeq" id="WP_272435442.1">
    <property type="nucleotide sequence ID" value="NZ_JAMQKB010000002.1"/>
</dbReference>
<evidence type="ECO:0000256" key="8">
    <source>
        <dbReference type="NCBIfam" id="TIGR02209"/>
    </source>
</evidence>
<dbReference type="GO" id="GO:0005886">
    <property type="term" value="C:plasma membrane"/>
    <property type="evidence" value="ECO:0007669"/>
    <property type="project" value="UniProtKB-SubCell"/>
</dbReference>
<dbReference type="GO" id="GO:0032153">
    <property type="term" value="C:cell division site"/>
    <property type="evidence" value="ECO:0007669"/>
    <property type="project" value="UniProtKB-UniRule"/>
</dbReference>
<dbReference type="Proteomes" id="UP001145050">
    <property type="component" value="Unassembled WGS sequence"/>
</dbReference>
<evidence type="ECO:0000256" key="1">
    <source>
        <dbReference type="ARBA" id="ARBA00022475"/>
    </source>
</evidence>
<dbReference type="HAMAP" id="MF_00910">
    <property type="entry name" value="FtsL"/>
    <property type="match status" value="1"/>
</dbReference>
<comment type="similarity">
    <text evidence="7">Belongs to the FtsL family.</text>
</comment>
<dbReference type="NCBIfam" id="TIGR02209">
    <property type="entry name" value="ftsL_broad"/>
    <property type="match status" value="1"/>
</dbReference>
<comment type="function">
    <text evidence="7">Essential cell division protein.</text>
</comment>
<feature type="region of interest" description="Disordered" evidence="10">
    <location>
        <begin position="1"/>
        <end position="23"/>
    </location>
</feature>
<sequence>MSANTARSWQQQPRPSYYPEPERQAKVKVNKKRWITPGEKALYALFGGIILVVLIFVVSFASSADALNRDVQNLQESVNKQRVQNESLEYKVKELSNPDRIIKIAKENGLKIQNAKVKQANKISN</sequence>
<dbReference type="InterPro" id="IPR011922">
    <property type="entry name" value="Cell_div_FtsL"/>
</dbReference>
<dbReference type="EMBL" id="JAMQKB010000002">
    <property type="protein sequence ID" value="MDC3423697.1"/>
    <property type="molecule type" value="Genomic_DNA"/>
</dbReference>
<keyword evidence="3 7" id="KW-0812">Transmembrane</keyword>
<feature type="transmembrane region" description="Helical" evidence="7">
    <location>
        <begin position="41"/>
        <end position="61"/>
    </location>
</feature>
<feature type="coiled-coil region" evidence="9">
    <location>
        <begin position="64"/>
        <end position="91"/>
    </location>
</feature>